<dbReference type="InterPro" id="IPR042846">
    <property type="entry name" value="BTBD19"/>
</dbReference>
<dbReference type="CDD" id="cd18494">
    <property type="entry name" value="BACK_BTBD19"/>
    <property type="match status" value="1"/>
</dbReference>
<dbReference type="SMART" id="SM00875">
    <property type="entry name" value="BACK"/>
    <property type="match status" value="1"/>
</dbReference>
<dbReference type="Pfam" id="PF07707">
    <property type="entry name" value="BACK"/>
    <property type="match status" value="1"/>
</dbReference>
<dbReference type="Gene3D" id="3.30.710.10">
    <property type="entry name" value="Potassium Channel Kv1.1, Chain A"/>
    <property type="match status" value="1"/>
</dbReference>
<dbReference type="OMA" id="AWRFHAL"/>
<accession>A0A9F5IGH0</accession>
<dbReference type="PROSITE" id="PS50097">
    <property type="entry name" value="BTB"/>
    <property type="match status" value="1"/>
</dbReference>
<evidence type="ECO:0000313" key="2">
    <source>
        <dbReference type="Proteomes" id="UP000695026"/>
    </source>
</evidence>
<keyword evidence="2" id="KW-1185">Reference proteome</keyword>
<dbReference type="Gene3D" id="1.25.40.420">
    <property type="match status" value="1"/>
</dbReference>
<protein>
    <submittedName>
        <fullName evidence="3">BTB/POZ domain-containing protein 19 isoform X1</fullName>
    </submittedName>
</protein>
<dbReference type="GeneID" id="103067889"/>
<dbReference type="InterPro" id="IPR011333">
    <property type="entry name" value="SKP1/BTB/POZ_sf"/>
</dbReference>
<dbReference type="SMART" id="SM00225">
    <property type="entry name" value="BTB"/>
    <property type="match status" value="1"/>
</dbReference>
<proteinExistence type="predicted"/>
<feature type="domain" description="BTB" evidence="1">
    <location>
        <begin position="31"/>
        <end position="98"/>
    </location>
</feature>
<dbReference type="CDD" id="cd18294">
    <property type="entry name" value="BTB_POZ_BTBD19"/>
    <property type="match status" value="1"/>
</dbReference>
<organism evidence="2 3">
    <name type="scientific">Python bivittatus</name>
    <name type="common">Burmese python</name>
    <name type="synonym">Python molurus bivittatus</name>
    <dbReference type="NCBI Taxonomy" id="176946"/>
    <lineage>
        <taxon>Eukaryota</taxon>
        <taxon>Metazoa</taxon>
        <taxon>Chordata</taxon>
        <taxon>Craniata</taxon>
        <taxon>Vertebrata</taxon>
        <taxon>Euteleostomi</taxon>
        <taxon>Lepidosauria</taxon>
        <taxon>Squamata</taxon>
        <taxon>Bifurcata</taxon>
        <taxon>Unidentata</taxon>
        <taxon>Episquamata</taxon>
        <taxon>Toxicofera</taxon>
        <taxon>Serpentes</taxon>
        <taxon>Henophidia</taxon>
        <taxon>Pythonidae</taxon>
        <taxon>Python</taxon>
    </lineage>
</organism>
<dbReference type="Pfam" id="PF00651">
    <property type="entry name" value="BTB"/>
    <property type="match status" value="1"/>
</dbReference>
<name>A0A9F5IGH0_PYTBI</name>
<dbReference type="InterPro" id="IPR000210">
    <property type="entry name" value="BTB/POZ_dom"/>
</dbReference>
<dbReference type="PANTHER" id="PTHR46965">
    <property type="entry name" value="BTB/POZ DOMAIN-CONTAINING PROTEIN 19"/>
    <property type="match status" value="1"/>
</dbReference>
<dbReference type="AlphaFoldDB" id="A0A9F5IGH0"/>
<dbReference type="PANTHER" id="PTHR46965:SF1">
    <property type="entry name" value="BTB_POZ DOMAIN-CONTAINING PROTEIN 19"/>
    <property type="match status" value="1"/>
</dbReference>
<sequence length="295" mass="32482">MAATSGSALLLGDPSAFAAALKTLINNPQFSDVTFLVGKEKQKVFAHRCLLSSRCQVFHAMLSQPHEIQVPLVLNHMQPEVFLTVIEYLYTNGVTLNNLTALEVLTSSVEYGLDDLRKLCIEFIKDTLKADQACEAFQAAVAYGLLDLQMYCLAFIENYTQEVVQTRGFLELSEQAMQTILQSDCLAIDEVKLIHAVREWAHVGSAVLGRGVHDMAQTVVPQLRLALLSPRELTSLEDENKKDQMIPRVLLRPGKHMLCGRGVGCDPCASVGVAHCLESIIATLTHSINDVMSLE</sequence>
<evidence type="ECO:0000259" key="1">
    <source>
        <dbReference type="PROSITE" id="PS50097"/>
    </source>
</evidence>
<dbReference type="Proteomes" id="UP000695026">
    <property type="component" value="Unplaced"/>
</dbReference>
<dbReference type="InterPro" id="IPR011705">
    <property type="entry name" value="BACK"/>
</dbReference>
<dbReference type="SUPFAM" id="SSF54695">
    <property type="entry name" value="POZ domain"/>
    <property type="match status" value="1"/>
</dbReference>
<evidence type="ECO:0000313" key="3">
    <source>
        <dbReference type="RefSeq" id="XP_025019830.1"/>
    </source>
</evidence>
<reference evidence="3" key="1">
    <citation type="submission" date="2025-08" db="UniProtKB">
        <authorList>
            <consortium name="RefSeq"/>
        </authorList>
    </citation>
    <scope>IDENTIFICATION</scope>
    <source>
        <tissue evidence="3">Liver</tissue>
    </source>
</reference>
<gene>
    <name evidence="3" type="primary">BTBD19</name>
</gene>
<dbReference type="OrthoDB" id="45365at2759"/>
<dbReference type="CTD" id="149478"/>
<dbReference type="RefSeq" id="XP_025019830.1">
    <property type="nucleotide sequence ID" value="XM_025164062.1"/>
</dbReference>